<dbReference type="Gene3D" id="3.40.50.450">
    <property type="match status" value="1"/>
</dbReference>
<gene>
    <name evidence="2" type="ORF">MKZ38_004099</name>
</gene>
<keyword evidence="3" id="KW-1185">Reference proteome</keyword>
<dbReference type="Proteomes" id="UP001201980">
    <property type="component" value="Unassembled WGS sequence"/>
</dbReference>
<dbReference type="InterPro" id="IPR031100">
    <property type="entry name" value="LOG_fam"/>
</dbReference>
<proteinExistence type="predicted"/>
<evidence type="ECO:0000256" key="1">
    <source>
        <dbReference type="SAM" id="MobiDB-lite"/>
    </source>
</evidence>
<reference evidence="2" key="1">
    <citation type="submission" date="2022-07" db="EMBL/GenBank/DDBJ databases">
        <title>Draft genome sequence of Zalerion maritima ATCC 34329, a (micro)plastics degrading marine fungus.</title>
        <authorList>
            <person name="Paco A."/>
            <person name="Goncalves M.F.M."/>
            <person name="Rocha-Santos T.A.P."/>
            <person name="Alves A."/>
        </authorList>
    </citation>
    <scope>NUCLEOTIDE SEQUENCE</scope>
    <source>
        <strain evidence="2">ATCC 34329</strain>
    </source>
</reference>
<name>A0AAD5RY32_9PEZI</name>
<dbReference type="EMBL" id="JAKWBI020000023">
    <property type="protein sequence ID" value="KAJ2905851.1"/>
    <property type="molecule type" value="Genomic_DNA"/>
</dbReference>
<dbReference type="PANTHER" id="PTHR31223:SF70">
    <property type="entry name" value="LOG FAMILY PROTEIN YJL055W"/>
    <property type="match status" value="1"/>
</dbReference>
<dbReference type="GO" id="GO:0005829">
    <property type="term" value="C:cytosol"/>
    <property type="evidence" value="ECO:0007669"/>
    <property type="project" value="TreeGrafter"/>
</dbReference>
<organism evidence="2 3">
    <name type="scientific">Zalerion maritima</name>
    <dbReference type="NCBI Taxonomy" id="339359"/>
    <lineage>
        <taxon>Eukaryota</taxon>
        <taxon>Fungi</taxon>
        <taxon>Dikarya</taxon>
        <taxon>Ascomycota</taxon>
        <taxon>Pezizomycotina</taxon>
        <taxon>Sordariomycetes</taxon>
        <taxon>Lulworthiomycetidae</taxon>
        <taxon>Lulworthiales</taxon>
        <taxon>Lulworthiaceae</taxon>
        <taxon>Zalerion</taxon>
    </lineage>
</organism>
<dbReference type="SUPFAM" id="SSF102405">
    <property type="entry name" value="MCP/YpsA-like"/>
    <property type="match status" value="1"/>
</dbReference>
<dbReference type="GO" id="GO:0009691">
    <property type="term" value="P:cytokinin biosynthetic process"/>
    <property type="evidence" value="ECO:0007669"/>
    <property type="project" value="InterPro"/>
</dbReference>
<feature type="region of interest" description="Disordered" evidence="1">
    <location>
        <begin position="118"/>
        <end position="184"/>
    </location>
</feature>
<accession>A0AAD5RY32</accession>
<dbReference type="PANTHER" id="PTHR31223">
    <property type="entry name" value="LOG FAMILY PROTEIN YJL055W"/>
    <property type="match status" value="1"/>
</dbReference>
<sequence>MDSGRSTPNVQASGVSTPTTAPADGSTKGARICVYCGASPGSKPEHMEMARSLARVMAANNIGLVYGGGTVGLMGELAKTLVSLSGPESVRGIIPEALVKYERDDTYASTATLTTLSTNPLAPAAGSTGVPVSGNTPSSLRNGAAETTPAAEHTNGASSSAKGKSPPDGITGEDPPGKTLPVPTESIYGLTTVVKDMHTRKALMAKLVMEGGPGSGFLAMSGGYGTLEELLETCTWSQLGIHDKPICVLNVNGFFDGLIGWIDKAVSEGFIREGNKNIMSYAETVEDAVLKLREYKVPDSVFKLQWGTQ</sequence>
<feature type="region of interest" description="Disordered" evidence="1">
    <location>
        <begin position="1"/>
        <end position="26"/>
    </location>
</feature>
<dbReference type="Pfam" id="PF03641">
    <property type="entry name" value="Lysine_decarbox"/>
    <property type="match status" value="1"/>
</dbReference>
<dbReference type="FunFam" id="3.40.50.450:FF:000018">
    <property type="entry name" value="Lysine decarboxylase-like protein"/>
    <property type="match status" value="1"/>
</dbReference>
<evidence type="ECO:0008006" key="4">
    <source>
        <dbReference type="Google" id="ProtNLM"/>
    </source>
</evidence>
<comment type="caution">
    <text evidence="2">The sequence shown here is derived from an EMBL/GenBank/DDBJ whole genome shotgun (WGS) entry which is preliminary data.</text>
</comment>
<evidence type="ECO:0000313" key="2">
    <source>
        <dbReference type="EMBL" id="KAJ2905851.1"/>
    </source>
</evidence>
<dbReference type="NCBIfam" id="TIGR00730">
    <property type="entry name" value="Rossman fold protein, TIGR00730 family"/>
    <property type="match status" value="1"/>
</dbReference>
<evidence type="ECO:0000313" key="3">
    <source>
        <dbReference type="Proteomes" id="UP001201980"/>
    </source>
</evidence>
<dbReference type="InterPro" id="IPR005269">
    <property type="entry name" value="LOG"/>
</dbReference>
<feature type="compositionally biased region" description="Polar residues" evidence="1">
    <location>
        <begin position="1"/>
        <end position="20"/>
    </location>
</feature>
<dbReference type="AlphaFoldDB" id="A0AAD5RY32"/>
<dbReference type="GO" id="GO:0016799">
    <property type="term" value="F:hydrolase activity, hydrolyzing N-glycosyl compounds"/>
    <property type="evidence" value="ECO:0007669"/>
    <property type="project" value="TreeGrafter"/>
</dbReference>
<protein>
    <recommendedName>
        <fullName evidence="4">Lysine decarboxylase-like protein</fullName>
    </recommendedName>
</protein>